<evidence type="ECO:0000256" key="7">
    <source>
        <dbReference type="ARBA" id="ARBA00023136"/>
    </source>
</evidence>
<accession>A0A2H0YXF2</accession>
<evidence type="ECO:0000256" key="3">
    <source>
        <dbReference type="ARBA" id="ARBA00022448"/>
    </source>
</evidence>
<comment type="subcellular location">
    <subcellularLocation>
        <location evidence="1">Cell membrane</location>
        <topology evidence="1">Multi-pass membrane protein</topology>
    </subcellularLocation>
</comment>
<dbReference type="Proteomes" id="UP000228687">
    <property type="component" value="Unassembled WGS sequence"/>
</dbReference>
<dbReference type="SUPFAM" id="SSF143865">
    <property type="entry name" value="CorA soluble domain-like"/>
    <property type="match status" value="1"/>
</dbReference>
<keyword evidence="4" id="KW-1003">Cell membrane</keyword>
<comment type="similarity">
    <text evidence="2">Belongs to the CorA metal ion transporter (MIT) (TC 1.A.35) family.</text>
</comment>
<dbReference type="PANTHER" id="PTHR46494:SF1">
    <property type="entry name" value="CORA FAMILY METAL ION TRANSPORTER (EUROFUNG)"/>
    <property type="match status" value="1"/>
</dbReference>
<dbReference type="GO" id="GO:0005886">
    <property type="term" value="C:plasma membrane"/>
    <property type="evidence" value="ECO:0007669"/>
    <property type="project" value="UniProtKB-SubCell"/>
</dbReference>
<feature type="transmembrane region" description="Helical" evidence="8">
    <location>
        <begin position="280"/>
        <end position="300"/>
    </location>
</feature>
<dbReference type="AlphaFoldDB" id="A0A2H0YXF2"/>
<evidence type="ECO:0000256" key="5">
    <source>
        <dbReference type="ARBA" id="ARBA00022692"/>
    </source>
</evidence>
<feature type="transmembrane region" description="Helical" evidence="8">
    <location>
        <begin position="248"/>
        <end position="268"/>
    </location>
</feature>
<gene>
    <name evidence="9" type="ORF">COT23_02935</name>
</gene>
<dbReference type="InterPro" id="IPR002523">
    <property type="entry name" value="MgTranspt_CorA/ZnTranspt_ZntB"/>
</dbReference>
<evidence type="ECO:0000256" key="1">
    <source>
        <dbReference type="ARBA" id="ARBA00004651"/>
    </source>
</evidence>
<dbReference type="GO" id="GO:0050897">
    <property type="term" value="F:cobalt ion binding"/>
    <property type="evidence" value="ECO:0007669"/>
    <property type="project" value="TreeGrafter"/>
</dbReference>
<dbReference type="GO" id="GO:0000287">
    <property type="term" value="F:magnesium ion binding"/>
    <property type="evidence" value="ECO:0007669"/>
    <property type="project" value="TreeGrafter"/>
</dbReference>
<keyword evidence="3" id="KW-0813">Transport</keyword>
<dbReference type="GO" id="GO:0015087">
    <property type="term" value="F:cobalt ion transmembrane transporter activity"/>
    <property type="evidence" value="ECO:0007669"/>
    <property type="project" value="TreeGrafter"/>
</dbReference>
<proteinExistence type="inferred from homology"/>
<protein>
    <recommendedName>
        <fullName evidence="11">Magnesium transporter CorA</fullName>
    </recommendedName>
</protein>
<sequence>MVFRHEYLGGVWIDIEQPHEEEIRDAVKEFPISKQFEKEILSPTPTPLVVTDGDTTLLVLHFPAHGAKNGDTGNQEVDFIVGEHFIITAHYEVIAPLYHLKKLLETRELVGGESPITTDVLIEIMFAHFYTSVRDHADNIVDNLARVERDMFDGHERTTIRSISNINREFLHIEATLANQEEPLNRFLEEISKHGSFGVAFSERSERILAERTQVARLTTTHRAIAAELRETNTALLGARQNEIMKTLTTITVIVLPLELIAFIFGMHLPGTPLEKEPNAFLIIMLFMLGAVGCLTLFFAKKRWIF</sequence>
<dbReference type="PANTHER" id="PTHR46494">
    <property type="entry name" value="CORA FAMILY METAL ION TRANSPORTER (EUROFUNG)"/>
    <property type="match status" value="1"/>
</dbReference>
<keyword evidence="5 8" id="KW-0812">Transmembrane</keyword>
<dbReference type="InterPro" id="IPR045863">
    <property type="entry name" value="CorA_TM1_TM2"/>
</dbReference>
<dbReference type="Gene3D" id="3.30.460.20">
    <property type="entry name" value="CorA soluble domain-like"/>
    <property type="match status" value="1"/>
</dbReference>
<dbReference type="Gene3D" id="1.20.58.340">
    <property type="entry name" value="Magnesium transport protein CorA, transmembrane region"/>
    <property type="match status" value="2"/>
</dbReference>
<dbReference type="SUPFAM" id="SSF144083">
    <property type="entry name" value="Magnesium transport protein CorA, transmembrane region"/>
    <property type="match status" value="1"/>
</dbReference>
<evidence type="ECO:0000313" key="10">
    <source>
        <dbReference type="Proteomes" id="UP000228687"/>
    </source>
</evidence>
<evidence type="ECO:0000256" key="2">
    <source>
        <dbReference type="ARBA" id="ARBA00009765"/>
    </source>
</evidence>
<dbReference type="InterPro" id="IPR045861">
    <property type="entry name" value="CorA_cytoplasmic_dom"/>
</dbReference>
<evidence type="ECO:0000256" key="6">
    <source>
        <dbReference type="ARBA" id="ARBA00022989"/>
    </source>
</evidence>
<keyword evidence="7 8" id="KW-0472">Membrane</keyword>
<keyword evidence="6 8" id="KW-1133">Transmembrane helix</keyword>
<reference evidence="10" key="1">
    <citation type="submission" date="2017-09" db="EMBL/GenBank/DDBJ databases">
        <title>Depth-based differentiation of microbial function through sediment-hosted aquifers and enrichment of novel symbionts in the deep terrestrial subsurface.</title>
        <authorList>
            <person name="Probst A.J."/>
            <person name="Ladd B."/>
            <person name="Jarett J.K."/>
            <person name="Geller-Mcgrath D.E."/>
            <person name="Sieber C.M.K."/>
            <person name="Emerson J.B."/>
            <person name="Anantharaman K."/>
            <person name="Thomas B.C."/>
            <person name="Malmstrom R."/>
            <person name="Stieglmeier M."/>
            <person name="Klingl A."/>
            <person name="Woyke T."/>
            <person name="Ryan C.M."/>
            <person name="Banfield J.F."/>
        </authorList>
    </citation>
    <scope>NUCLEOTIDE SEQUENCE [LARGE SCALE GENOMIC DNA]</scope>
</reference>
<name>A0A2H0YXF2_9BACT</name>
<dbReference type="GO" id="GO:0015095">
    <property type="term" value="F:magnesium ion transmembrane transporter activity"/>
    <property type="evidence" value="ECO:0007669"/>
    <property type="project" value="TreeGrafter"/>
</dbReference>
<evidence type="ECO:0008006" key="11">
    <source>
        <dbReference type="Google" id="ProtNLM"/>
    </source>
</evidence>
<dbReference type="EMBL" id="PEXT01000061">
    <property type="protein sequence ID" value="PIS43116.1"/>
    <property type="molecule type" value="Genomic_DNA"/>
</dbReference>
<organism evidence="9 10">
    <name type="scientific">Candidatus Kaiserbacteria bacterium CG08_land_8_20_14_0_20_50_21</name>
    <dbReference type="NCBI Taxonomy" id="1974604"/>
    <lineage>
        <taxon>Bacteria</taxon>
        <taxon>Candidatus Kaiseribacteriota</taxon>
    </lineage>
</organism>
<comment type="caution">
    <text evidence="9">The sequence shown here is derived from an EMBL/GenBank/DDBJ whole genome shotgun (WGS) entry which is preliminary data.</text>
</comment>
<evidence type="ECO:0000256" key="8">
    <source>
        <dbReference type="SAM" id="Phobius"/>
    </source>
</evidence>
<evidence type="ECO:0000313" key="9">
    <source>
        <dbReference type="EMBL" id="PIS43116.1"/>
    </source>
</evidence>
<dbReference type="Pfam" id="PF01544">
    <property type="entry name" value="CorA"/>
    <property type="match status" value="1"/>
</dbReference>
<evidence type="ECO:0000256" key="4">
    <source>
        <dbReference type="ARBA" id="ARBA00022475"/>
    </source>
</evidence>